<evidence type="ECO:0000256" key="1">
    <source>
        <dbReference type="SAM" id="MobiDB-lite"/>
    </source>
</evidence>
<protein>
    <submittedName>
        <fullName evidence="2">Uncharacterized protein</fullName>
    </submittedName>
</protein>
<organism evidence="2 3">
    <name type="scientific">Streptomyces chisholmiae</name>
    <dbReference type="NCBI Taxonomy" id="3075540"/>
    <lineage>
        <taxon>Bacteria</taxon>
        <taxon>Bacillati</taxon>
        <taxon>Actinomycetota</taxon>
        <taxon>Actinomycetes</taxon>
        <taxon>Kitasatosporales</taxon>
        <taxon>Streptomycetaceae</taxon>
        <taxon>Streptomyces</taxon>
    </lineage>
</organism>
<feature type="compositionally biased region" description="Basic and acidic residues" evidence="1">
    <location>
        <begin position="132"/>
        <end position="143"/>
    </location>
</feature>
<keyword evidence="3" id="KW-1185">Reference proteome</keyword>
<sequence length="157" mass="17599">MKLHLRPLTLKQANQLVAELHRHHKPVVTHRFSIGLYDENGVMHGAVIVNKPVARLTPQYKVAEVSRLVTDGTPNACSMLYGAAARAAQAMGFERIQTYILNSEPGTSLKASGWKLEGITKATPWNNKTRKRNDSHPVVDKQRWGKRLNPEWPGDTD</sequence>
<dbReference type="InterPro" id="IPR053780">
    <property type="entry name" value="Gp66-like"/>
</dbReference>
<evidence type="ECO:0000313" key="2">
    <source>
        <dbReference type="EMBL" id="MDT0267989.1"/>
    </source>
</evidence>
<dbReference type="NCBIfam" id="NF045478">
    <property type="entry name" value="XF1762_fam"/>
    <property type="match status" value="1"/>
</dbReference>
<dbReference type="EMBL" id="JAVREO010000009">
    <property type="protein sequence ID" value="MDT0267989.1"/>
    <property type="molecule type" value="Genomic_DNA"/>
</dbReference>
<dbReference type="Proteomes" id="UP001183410">
    <property type="component" value="Unassembled WGS sequence"/>
</dbReference>
<proteinExistence type="predicted"/>
<accession>A0ABU2JSM0</accession>
<gene>
    <name evidence="2" type="ORF">RM844_17045</name>
</gene>
<evidence type="ECO:0000313" key="3">
    <source>
        <dbReference type="Proteomes" id="UP001183410"/>
    </source>
</evidence>
<comment type="caution">
    <text evidence="2">The sequence shown here is derived from an EMBL/GenBank/DDBJ whole genome shotgun (WGS) entry which is preliminary data.</text>
</comment>
<reference evidence="3" key="1">
    <citation type="submission" date="2023-07" db="EMBL/GenBank/DDBJ databases">
        <title>30 novel species of actinomycetes from the DSMZ collection.</title>
        <authorList>
            <person name="Nouioui I."/>
        </authorList>
    </citation>
    <scope>NUCLEOTIDE SEQUENCE [LARGE SCALE GENOMIC DNA]</scope>
    <source>
        <strain evidence="3">DSM 44915</strain>
    </source>
</reference>
<dbReference type="RefSeq" id="WP_311668072.1">
    <property type="nucleotide sequence ID" value="NZ_JAVREO010000009.1"/>
</dbReference>
<name>A0ABU2JSM0_9ACTN</name>
<feature type="region of interest" description="Disordered" evidence="1">
    <location>
        <begin position="123"/>
        <end position="157"/>
    </location>
</feature>